<accession>A0A1A9UIC6</accession>
<reference evidence="1" key="1">
    <citation type="submission" date="2020-05" db="UniProtKB">
        <authorList>
            <consortium name="EnsemblMetazoa"/>
        </authorList>
    </citation>
    <scope>IDENTIFICATION</scope>
    <source>
        <strain evidence="1">TTRI</strain>
    </source>
</reference>
<organism evidence="1 2">
    <name type="scientific">Glossina austeni</name>
    <name type="common">Savannah tsetse fly</name>
    <dbReference type="NCBI Taxonomy" id="7395"/>
    <lineage>
        <taxon>Eukaryota</taxon>
        <taxon>Metazoa</taxon>
        <taxon>Ecdysozoa</taxon>
        <taxon>Arthropoda</taxon>
        <taxon>Hexapoda</taxon>
        <taxon>Insecta</taxon>
        <taxon>Pterygota</taxon>
        <taxon>Neoptera</taxon>
        <taxon>Endopterygota</taxon>
        <taxon>Diptera</taxon>
        <taxon>Brachycera</taxon>
        <taxon>Muscomorpha</taxon>
        <taxon>Hippoboscoidea</taxon>
        <taxon>Glossinidae</taxon>
        <taxon>Glossina</taxon>
    </lineage>
</organism>
<dbReference type="AlphaFoldDB" id="A0A1A9UIC6"/>
<sequence>MTVTAIIDTGTSGRFVFVFCVCVLCEANTITVAANIQVADGTRLCAGSPFLCPMQLCSLTTLIKFIVMPQDTEEVIRGYNVLQELGTAIPRPAALEELDEFQNQLQHNLYNTSRLISGLIFESNSYEKSVIPGSSTNTMNISTDHMTNRNRNEYISQEGNRVIDQYKSVDNHIMKESPRKAEMGCRQQL</sequence>
<dbReference type="VEuPathDB" id="VectorBase:GAUT005858"/>
<dbReference type="EnsemblMetazoa" id="GAUT005858-RA">
    <property type="protein sequence ID" value="GAUT005858-PA"/>
    <property type="gene ID" value="GAUT005858"/>
</dbReference>
<evidence type="ECO:0000313" key="1">
    <source>
        <dbReference type="EnsemblMetazoa" id="GAUT005858-PA"/>
    </source>
</evidence>
<evidence type="ECO:0000313" key="2">
    <source>
        <dbReference type="Proteomes" id="UP000078200"/>
    </source>
</evidence>
<dbReference type="Proteomes" id="UP000078200">
    <property type="component" value="Unassembled WGS sequence"/>
</dbReference>
<proteinExistence type="predicted"/>
<protein>
    <submittedName>
        <fullName evidence="1">Uncharacterized protein</fullName>
    </submittedName>
</protein>
<keyword evidence="2" id="KW-1185">Reference proteome</keyword>
<name>A0A1A9UIC6_GLOAU</name>